<protein>
    <submittedName>
        <fullName evidence="8">Related to Adiponectin receptor 1</fullName>
    </submittedName>
</protein>
<reference evidence="8" key="1">
    <citation type="journal article" date="2014" name="Genome Biol. Evol.">
        <title>Gene Loss Rather Than Gene Gain Is Associated with a Host Jump from Monocots to Dicots in the Smut Fungus Melanopsichium pennsylvanicum.</title>
        <authorList>
            <person name="Sharma R."/>
            <person name="Mishra B."/>
            <person name="Runge F."/>
            <person name="Thines M."/>
        </authorList>
    </citation>
    <scope>NUCLEOTIDE SEQUENCE</scope>
    <source>
        <strain evidence="8">4</strain>
    </source>
</reference>
<evidence type="ECO:0000256" key="6">
    <source>
        <dbReference type="PIRSR" id="PIRSR604254-1"/>
    </source>
</evidence>
<comment type="similarity">
    <text evidence="2">Belongs to the ADIPOR family.</text>
</comment>
<feature type="transmembrane region" description="Helical" evidence="7">
    <location>
        <begin position="431"/>
        <end position="452"/>
    </location>
</feature>
<feature type="transmembrane region" description="Helical" evidence="7">
    <location>
        <begin position="147"/>
        <end position="169"/>
    </location>
</feature>
<feature type="transmembrane region" description="Helical" evidence="7">
    <location>
        <begin position="16"/>
        <end position="36"/>
    </location>
</feature>
<evidence type="ECO:0000256" key="2">
    <source>
        <dbReference type="ARBA" id="ARBA00007018"/>
    </source>
</evidence>
<evidence type="ECO:0000256" key="7">
    <source>
        <dbReference type="SAM" id="Phobius"/>
    </source>
</evidence>
<evidence type="ECO:0000256" key="3">
    <source>
        <dbReference type="ARBA" id="ARBA00022692"/>
    </source>
</evidence>
<feature type="binding site" evidence="6">
    <location>
        <position position="470"/>
    </location>
    <ligand>
        <name>Zn(2+)</name>
        <dbReference type="ChEBI" id="CHEBI:29105"/>
    </ligand>
</feature>
<feature type="transmembrane region" description="Helical" evidence="7">
    <location>
        <begin position="76"/>
        <end position="95"/>
    </location>
</feature>
<dbReference type="GO" id="GO:0016020">
    <property type="term" value="C:membrane"/>
    <property type="evidence" value="ECO:0007669"/>
    <property type="project" value="UniProtKB-SubCell"/>
</dbReference>
<keyword evidence="6" id="KW-0479">Metal-binding</keyword>
<dbReference type="GO" id="GO:0038023">
    <property type="term" value="F:signaling receptor activity"/>
    <property type="evidence" value="ECO:0007669"/>
    <property type="project" value="TreeGrafter"/>
</dbReference>
<feature type="transmembrane region" description="Helical" evidence="7">
    <location>
        <begin position="368"/>
        <end position="387"/>
    </location>
</feature>
<evidence type="ECO:0000313" key="8">
    <source>
        <dbReference type="EMBL" id="CDI52599.1"/>
    </source>
</evidence>
<evidence type="ECO:0000256" key="4">
    <source>
        <dbReference type="ARBA" id="ARBA00022989"/>
    </source>
</evidence>
<keyword evidence="8" id="KW-0675">Receptor</keyword>
<dbReference type="PANTHER" id="PTHR20855:SF52">
    <property type="entry name" value="ADIPONECTIN RECEPTOR PROTEIN"/>
    <property type="match status" value="1"/>
</dbReference>
<keyword evidence="3 7" id="KW-0812">Transmembrane</keyword>
<dbReference type="EMBL" id="HG529546">
    <property type="protein sequence ID" value="CDI52599.1"/>
    <property type="molecule type" value="Genomic_DNA"/>
</dbReference>
<feature type="transmembrane region" description="Helical" evidence="7">
    <location>
        <begin position="303"/>
        <end position="321"/>
    </location>
</feature>
<feature type="binding site" evidence="6">
    <location>
        <position position="324"/>
    </location>
    <ligand>
        <name>Zn(2+)</name>
        <dbReference type="ChEBI" id="CHEBI:29105"/>
    </ligand>
</feature>
<dbReference type="Pfam" id="PF03006">
    <property type="entry name" value="HlyIII"/>
    <property type="match status" value="1"/>
</dbReference>
<feature type="transmembrane region" description="Helical" evidence="7">
    <location>
        <begin position="342"/>
        <end position="362"/>
    </location>
</feature>
<dbReference type="GO" id="GO:0046872">
    <property type="term" value="F:metal ion binding"/>
    <property type="evidence" value="ECO:0007669"/>
    <property type="project" value="UniProtKB-KW"/>
</dbReference>
<sequence>MAAATTTVVHRPRTLVSAWLFLSSFVVAWDVGYILLRPRSMFGGDLHWLWSPYSLYMNVDYIYGLPSWDTKDGFPAAQSLMNVGESIINLFYIYLVHVKATQASLAVAPIWGLIAVIMTLSKTILYVLNDYCCGWCKTGHNDWYTLFVYWILPNGLWILFPSIIAYVFVQEISTTLKVAAGVQVNVHTHLWGAVFSIVLSTSHLLQHLNLLPSWVRPFSHHPIFYPSSLTFTTVTGKVLRLASASYPGFANQLISQRPLTTTSQSLIGKALSLLSSTSASSSSFSIPSKLTNLAVRSPDTLDVAGFAAFFIGSVICLGFSSTYHAIQCHSQSISKKFNKLDYVGIVVMIVGSFLPALHYGFYCHPHYQLAYSLAISSLGTLAMYVVLAPTYATPAYRPYRTAVFLVLGLSAVVPVAHVVNLYGYRTITETMGLRFLILSGALYVIGACLYAARVPERFAPGKFDMVGASHQIFHVLILAAAAAHYISIRRAYAFWHTVEVIGSEGGKAGVCAALQG</sequence>
<dbReference type="AlphaFoldDB" id="A0A077R692"/>
<dbReference type="InterPro" id="IPR004254">
    <property type="entry name" value="AdipoR/HlyIII-related"/>
</dbReference>
<keyword evidence="4 7" id="KW-1133">Transmembrane helix</keyword>
<organism evidence="8">
    <name type="scientific">Melanopsichium pennsylvanicum 4</name>
    <dbReference type="NCBI Taxonomy" id="1398559"/>
    <lineage>
        <taxon>Eukaryota</taxon>
        <taxon>Fungi</taxon>
        <taxon>Dikarya</taxon>
        <taxon>Basidiomycota</taxon>
        <taxon>Ustilaginomycotina</taxon>
        <taxon>Ustilaginomycetes</taxon>
        <taxon>Ustilaginales</taxon>
        <taxon>Ustilaginaceae</taxon>
        <taxon>Melanopsichium</taxon>
    </lineage>
</organism>
<keyword evidence="5 7" id="KW-0472">Membrane</keyword>
<accession>A0A077R692</accession>
<feature type="transmembrane region" description="Helical" evidence="7">
    <location>
        <begin position="472"/>
        <end position="488"/>
    </location>
</feature>
<feature type="binding site" evidence="6">
    <location>
        <position position="474"/>
    </location>
    <ligand>
        <name>Zn(2+)</name>
        <dbReference type="ChEBI" id="CHEBI:29105"/>
    </ligand>
</feature>
<feature type="transmembrane region" description="Helical" evidence="7">
    <location>
        <begin position="399"/>
        <end position="419"/>
    </location>
</feature>
<proteinExistence type="inferred from homology"/>
<dbReference type="GO" id="GO:0006882">
    <property type="term" value="P:intracellular zinc ion homeostasis"/>
    <property type="evidence" value="ECO:0007669"/>
    <property type="project" value="TreeGrafter"/>
</dbReference>
<name>A0A077R692_9BASI</name>
<keyword evidence="6" id="KW-0862">Zinc</keyword>
<feature type="transmembrane region" description="Helical" evidence="7">
    <location>
        <begin position="107"/>
        <end position="127"/>
    </location>
</feature>
<dbReference type="PANTHER" id="PTHR20855">
    <property type="entry name" value="ADIPOR/PROGESTIN RECEPTOR-RELATED"/>
    <property type="match status" value="1"/>
</dbReference>
<evidence type="ECO:0000256" key="5">
    <source>
        <dbReference type="ARBA" id="ARBA00023136"/>
    </source>
</evidence>
<evidence type="ECO:0000256" key="1">
    <source>
        <dbReference type="ARBA" id="ARBA00004141"/>
    </source>
</evidence>
<comment type="subcellular location">
    <subcellularLocation>
        <location evidence="1">Membrane</location>
        <topology evidence="1">Multi-pass membrane protein</topology>
    </subcellularLocation>
</comment>